<reference evidence="9 10" key="1">
    <citation type="submission" date="2020-07" db="EMBL/GenBank/DDBJ databases">
        <title>Above-ground endophytic microbial communities from plants in different locations in the United States.</title>
        <authorList>
            <person name="Frank C."/>
        </authorList>
    </citation>
    <scope>NUCLEOTIDE SEQUENCE [LARGE SCALE GENOMIC DNA]</scope>
    <source>
        <strain evidence="9 10">WPL5_2</strain>
    </source>
</reference>
<dbReference type="InterPro" id="IPR006674">
    <property type="entry name" value="HD_domain"/>
</dbReference>
<dbReference type="Proteomes" id="UP000590225">
    <property type="component" value="Unassembled WGS sequence"/>
</dbReference>
<dbReference type="InterPro" id="IPR002646">
    <property type="entry name" value="PolA_pol_head_dom"/>
</dbReference>
<evidence type="ECO:0000313" key="10">
    <source>
        <dbReference type="Proteomes" id="UP000590225"/>
    </source>
</evidence>
<dbReference type="EC" id="2.7.7.19" evidence="9"/>
<feature type="domain" description="HD/PDEase" evidence="8">
    <location>
        <begin position="256"/>
        <end position="357"/>
    </location>
</feature>
<dbReference type="Pfam" id="PF01966">
    <property type="entry name" value="HD"/>
    <property type="match status" value="1"/>
</dbReference>
<evidence type="ECO:0000259" key="8">
    <source>
        <dbReference type="SMART" id="SM00471"/>
    </source>
</evidence>
<proteinExistence type="predicted"/>
<dbReference type="SUPFAM" id="SSF81891">
    <property type="entry name" value="Poly A polymerase C-terminal region-like"/>
    <property type="match status" value="1"/>
</dbReference>
<dbReference type="NCBIfam" id="TIGR00277">
    <property type="entry name" value="HDIG"/>
    <property type="match status" value="1"/>
</dbReference>
<accession>A0AAW3T3H3</accession>
<evidence type="ECO:0000313" key="9">
    <source>
        <dbReference type="EMBL" id="MBA8989275.1"/>
    </source>
</evidence>
<evidence type="ECO:0000256" key="7">
    <source>
        <dbReference type="ARBA" id="ARBA00022842"/>
    </source>
</evidence>
<dbReference type="CDD" id="cd00077">
    <property type="entry name" value="HDc"/>
    <property type="match status" value="1"/>
</dbReference>
<dbReference type="InterPro" id="IPR043519">
    <property type="entry name" value="NT_sf"/>
</dbReference>
<evidence type="ECO:0000256" key="5">
    <source>
        <dbReference type="ARBA" id="ARBA00022723"/>
    </source>
</evidence>
<dbReference type="GO" id="GO:0000049">
    <property type="term" value="F:tRNA binding"/>
    <property type="evidence" value="ECO:0007669"/>
    <property type="project" value="TreeGrafter"/>
</dbReference>
<dbReference type="GO" id="GO:0046872">
    <property type="term" value="F:metal ion binding"/>
    <property type="evidence" value="ECO:0007669"/>
    <property type="project" value="UniProtKB-KW"/>
</dbReference>
<organism evidence="9 10">
    <name type="scientific">Curtobacterium pusillum</name>
    <dbReference type="NCBI Taxonomy" id="69373"/>
    <lineage>
        <taxon>Bacteria</taxon>
        <taxon>Bacillati</taxon>
        <taxon>Actinomycetota</taxon>
        <taxon>Actinomycetes</taxon>
        <taxon>Micrococcales</taxon>
        <taxon>Microbacteriaceae</taxon>
        <taxon>Curtobacterium</taxon>
    </lineage>
</organism>
<keyword evidence="7" id="KW-0460">Magnesium</keyword>
<keyword evidence="5" id="KW-0479">Metal-binding</keyword>
<gene>
    <name evidence="9" type="ORF">FHW23_000507</name>
</gene>
<keyword evidence="2 9" id="KW-0808">Transferase</keyword>
<protein>
    <submittedName>
        <fullName evidence="9">Poly(A) polymerase</fullName>
        <ecNumber evidence="9">2.7.7.19</ecNumber>
    </submittedName>
</protein>
<dbReference type="InterPro" id="IPR006675">
    <property type="entry name" value="HDIG_dom"/>
</dbReference>
<dbReference type="SUPFAM" id="SSF81301">
    <property type="entry name" value="Nucleotidyltransferase"/>
    <property type="match status" value="1"/>
</dbReference>
<dbReference type="EMBL" id="JACGXP010000001">
    <property type="protein sequence ID" value="MBA8989275.1"/>
    <property type="molecule type" value="Genomic_DNA"/>
</dbReference>
<dbReference type="PANTHER" id="PTHR46173">
    <property type="entry name" value="CCA TRNA NUCLEOTIDYLTRANSFERASE 1, MITOCHONDRIAL"/>
    <property type="match status" value="1"/>
</dbReference>
<dbReference type="GO" id="GO:1990817">
    <property type="term" value="F:poly(A) RNA polymerase activity"/>
    <property type="evidence" value="ECO:0007669"/>
    <property type="project" value="UniProtKB-EC"/>
</dbReference>
<evidence type="ECO:0000256" key="3">
    <source>
        <dbReference type="ARBA" id="ARBA00022694"/>
    </source>
</evidence>
<dbReference type="GO" id="GO:0008033">
    <property type="term" value="P:tRNA processing"/>
    <property type="evidence" value="ECO:0007669"/>
    <property type="project" value="UniProtKB-KW"/>
</dbReference>
<dbReference type="Pfam" id="PF12627">
    <property type="entry name" value="PolyA_pol_RNAbd"/>
    <property type="match status" value="1"/>
</dbReference>
<evidence type="ECO:0000256" key="2">
    <source>
        <dbReference type="ARBA" id="ARBA00022679"/>
    </source>
</evidence>
<dbReference type="AlphaFoldDB" id="A0AAW3T3H3"/>
<dbReference type="RefSeq" id="WP_182515046.1">
    <property type="nucleotide sequence ID" value="NZ_JACGXP010000001.1"/>
</dbReference>
<name>A0AAW3T3H3_9MICO</name>
<evidence type="ECO:0000256" key="4">
    <source>
        <dbReference type="ARBA" id="ARBA00022695"/>
    </source>
</evidence>
<dbReference type="SMART" id="SM00471">
    <property type="entry name" value="HDc"/>
    <property type="match status" value="1"/>
</dbReference>
<keyword evidence="4 9" id="KW-0548">Nucleotidyltransferase</keyword>
<dbReference type="InterPro" id="IPR014065">
    <property type="entry name" value="tRNA_adenylyltransferase"/>
</dbReference>
<comment type="cofactor">
    <cofactor evidence="1">
        <name>Mg(2+)</name>
        <dbReference type="ChEBI" id="CHEBI:18420"/>
    </cofactor>
</comment>
<dbReference type="NCBIfam" id="TIGR02692">
    <property type="entry name" value="tRNA_CCA_actino"/>
    <property type="match status" value="1"/>
</dbReference>
<keyword evidence="6" id="KW-0547">Nucleotide-binding</keyword>
<comment type="caution">
    <text evidence="9">The sequence shown here is derived from an EMBL/GenBank/DDBJ whole genome shotgun (WGS) entry which is preliminary data.</text>
</comment>
<dbReference type="Gene3D" id="3.30.460.10">
    <property type="entry name" value="Beta Polymerase, domain 2"/>
    <property type="match status" value="1"/>
</dbReference>
<dbReference type="CDD" id="cd05398">
    <property type="entry name" value="NT_ClassII-CCAase"/>
    <property type="match status" value="1"/>
</dbReference>
<evidence type="ECO:0000256" key="6">
    <source>
        <dbReference type="ARBA" id="ARBA00022741"/>
    </source>
</evidence>
<dbReference type="InterPro" id="IPR003607">
    <property type="entry name" value="HD/PDEase_dom"/>
</dbReference>
<dbReference type="Pfam" id="PF01743">
    <property type="entry name" value="PolyA_pol"/>
    <property type="match status" value="1"/>
</dbReference>
<dbReference type="InterPro" id="IPR050264">
    <property type="entry name" value="Bact_CCA-adding_enz_type3_sf"/>
</dbReference>
<keyword evidence="3" id="KW-0819">tRNA processing</keyword>
<dbReference type="GO" id="GO:0000166">
    <property type="term" value="F:nucleotide binding"/>
    <property type="evidence" value="ECO:0007669"/>
    <property type="project" value="UniProtKB-KW"/>
</dbReference>
<evidence type="ECO:0000256" key="1">
    <source>
        <dbReference type="ARBA" id="ARBA00001946"/>
    </source>
</evidence>
<dbReference type="PANTHER" id="PTHR46173:SF1">
    <property type="entry name" value="CCA TRNA NUCLEOTIDYLTRANSFERASE 1, MITOCHONDRIAL"/>
    <property type="match status" value="1"/>
</dbReference>
<sequence>MQSVAQAVERLDALAATEPVALLARAFADAGHELALVGGPVRDAFLGRPVTDLDFTTDARPDDILRIVEPIASATWDVGRQFGTIAARVAGEQVEITTYRSDVYDGETRKPEVAFGDTIEDDLLRRDFTVNAMALRLPARELVDVHGGVEDLLAQRLHTPQAARVSFRDDPLRMMRAARFTAQLGFTVSDEVREAMSDLVDSIDIVSAERVRDELVKLLNTSDPVPGVRLLVDTGLAERFLPELPAMRLEIDEHHHHKDVYEHSLTVLSQAIGYEAERHPGEAPDTTLRLAALLHDIGKPATRKLEPGGAVSFHHHDLVGSKLAKKRLRALRFDNDTIAAVSRLIELHLRFFGYTDGAWTDSAVRRYVRDAGAQLERLHELTRSDVTTRNRRKADRLAFAYDDLEDRIKELSEQEKLDSIRPDLSGDDIMRILGIPPGRAVGEAYRFLLEVRMDEGPLGPDDAEARLRAWWADRDPTT</sequence>
<dbReference type="InterPro" id="IPR032828">
    <property type="entry name" value="PolyA_RNA-bd"/>
</dbReference>
<dbReference type="Gene3D" id="1.10.3090.10">
    <property type="entry name" value="cca-adding enzyme, domain 2"/>
    <property type="match status" value="1"/>
</dbReference>